<proteinExistence type="predicted"/>
<feature type="compositionally biased region" description="Acidic residues" evidence="1">
    <location>
        <begin position="51"/>
        <end position="67"/>
    </location>
</feature>
<reference evidence="2 3" key="1">
    <citation type="journal article" date="2018" name="Nat. Ecol. Evol.">
        <title>Pezizomycetes genomes reveal the molecular basis of ectomycorrhizal truffle lifestyle.</title>
        <authorList>
            <person name="Murat C."/>
            <person name="Payen T."/>
            <person name="Noel B."/>
            <person name="Kuo A."/>
            <person name="Morin E."/>
            <person name="Chen J."/>
            <person name="Kohler A."/>
            <person name="Krizsan K."/>
            <person name="Balestrini R."/>
            <person name="Da Silva C."/>
            <person name="Montanini B."/>
            <person name="Hainaut M."/>
            <person name="Levati E."/>
            <person name="Barry K.W."/>
            <person name="Belfiori B."/>
            <person name="Cichocki N."/>
            <person name="Clum A."/>
            <person name="Dockter R.B."/>
            <person name="Fauchery L."/>
            <person name="Guy J."/>
            <person name="Iotti M."/>
            <person name="Le Tacon F."/>
            <person name="Lindquist E.A."/>
            <person name="Lipzen A."/>
            <person name="Malagnac F."/>
            <person name="Mello A."/>
            <person name="Molinier V."/>
            <person name="Miyauchi S."/>
            <person name="Poulain J."/>
            <person name="Riccioni C."/>
            <person name="Rubini A."/>
            <person name="Sitrit Y."/>
            <person name="Splivallo R."/>
            <person name="Traeger S."/>
            <person name="Wang M."/>
            <person name="Zifcakova L."/>
            <person name="Wipf D."/>
            <person name="Zambonelli A."/>
            <person name="Paolocci F."/>
            <person name="Nowrousian M."/>
            <person name="Ottonello S."/>
            <person name="Baldrian P."/>
            <person name="Spatafora J.W."/>
            <person name="Henrissat B."/>
            <person name="Nagy L.G."/>
            <person name="Aury J.M."/>
            <person name="Wincker P."/>
            <person name="Grigoriev I.V."/>
            <person name="Bonfante P."/>
            <person name="Martin F.M."/>
        </authorList>
    </citation>
    <scope>NUCLEOTIDE SEQUENCE [LARGE SCALE GENOMIC DNA]</scope>
    <source>
        <strain evidence="2 3">RN42</strain>
    </source>
</reference>
<feature type="compositionally biased region" description="Basic and acidic residues" evidence="1">
    <location>
        <begin position="68"/>
        <end position="79"/>
    </location>
</feature>
<sequence length="156" mass="17743">MSKRGKLYAVVYRECDYPSMNMNRSRESEGDENITSVMSSGARGTERMSESDDEEDEDDSDDDEENDSDRRSSANRLRPMEKVEMLDVKGRPKEIAFVATDASFRTFLGLRQCIGRVSKDENGILFCEIDRTLWNSVVGDWENIAGCLRDVLSYAV</sequence>
<dbReference type="Proteomes" id="UP000275078">
    <property type="component" value="Unassembled WGS sequence"/>
</dbReference>
<dbReference type="AlphaFoldDB" id="A0A3N4HLQ5"/>
<dbReference type="EMBL" id="ML119781">
    <property type="protein sequence ID" value="RPA74762.1"/>
    <property type="molecule type" value="Genomic_DNA"/>
</dbReference>
<evidence type="ECO:0000313" key="2">
    <source>
        <dbReference type="EMBL" id="RPA74762.1"/>
    </source>
</evidence>
<accession>A0A3N4HLQ5</accession>
<evidence type="ECO:0000313" key="3">
    <source>
        <dbReference type="Proteomes" id="UP000275078"/>
    </source>
</evidence>
<gene>
    <name evidence="2" type="ORF">BJ508DRAFT_418476</name>
</gene>
<name>A0A3N4HLQ5_ASCIM</name>
<protein>
    <submittedName>
        <fullName evidence="2">Uncharacterized protein</fullName>
    </submittedName>
</protein>
<organism evidence="2 3">
    <name type="scientific">Ascobolus immersus RN42</name>
    <dbReference type="NCBI Taxonomy" id="1160509"/>
    <lineage>
        <taxon>Eukaryota</taxon>
        <taxon>Fungi</taxon>
        <taxon>Dikarya</taxon>
        <taxon>Ascomycota</taxon>
        <taxon>Pezizomycotina</taxon>
        <taxon>Pezizomycetes</taxon>
        <taxon>Pezizales</taxon>
        <taxon>Ascobolaceae</taxon>
        <taxon>Ascobolus</taxon>
    </lineage>
</organism>
<feature type="region of interest" description="Disordered" evidence="1">
    <location>
        <begin position="18"/>
        <end position="79"/>
    </location>
</feature>
<keyword evidence="3" id="KW-1185">Reference proteome</keyword>
<evidence type="ECO:0000256" key="1">
    <source>
        <dbReference type="SAM" id="MobiDB-lite"/>
    </source>
</evidence>